<dbReference type="InterPro" id="IPR025931">
    <property type="entry name" value="TaqI_C"/>
</dbReference>
<dbReference type="InterPro" id="IPR002052">
    <property type="entry name" value="DNA_methylase_N6_adenine_CS"/>
</dbReference>
<evidence type="ECO:0000256" key="8">
    <source>
        <dbReference type="SAM" id="Coils"/>
    </source>
</evidence>
<dbReference type="PATRIC" id="fig|662475.6.peg.2903"/>
<evidence type="ECO:0000256" key="6">
    <source>
        <dbReference type="ARBA" id="ARBA00023125"/>
    </source>
</evidence>
<feature type="coiled-coil region" evidence="8">
    <location>
        <begin position="1317"/>
        <end position="1344"/>
    </location>
</feature>
<evidence type="ECO:0000259" key="10">
    <source>
        <dbReference type="Pfam" id="PF12950"/>
    </source>
</evidence>
<name>M0K2B5_9EURY</name>
<dbReference type="EMBL" id="AOLS01000070">
    <property type="protein sequence ID" value="EMA14933.1"/>
    <property type="molecule type" value="Genomic_DNA"/>
</dbReference>
<dbReference type="GO" id="GO:0032259">
    <property type="term" value="P:methylation"/>
    <property type="evidence" value="ECO:0007669"/>
    <property type="project" value="UniProtKB-KW"/>
</dbReference>
<evidence type="ECO:0000313" key="11">
    <source>
        <dbReference type="EMBL" id="EMA14933.1"/>
    </source>
</evidence>
<dbReference type="PANTHER" id="PTHR33841">
    <property type="entry name" value="DNA METHYLTRANSFERASE YEEA-RELATED"/>
    <property type="match status" value="1"/>
</dbReference>
<evidence type="ECO:0000256" key="4">
    <source>
        <dbReference type="ARBA" id="ARBA00022691"/>
    </source>
</evidence>
<evidence type="ECO:0000256" key="7">
    <source>
        <dbReference type="ARBA" id="ARBA00047942"/>
    </source>
</evidence>
<keyword evidence="8" id="KW-0175">Coiled coil</keyword>
<dbReference type="Pfam" id="PF12950">
    <property type="entry name" value="TaqI_C"/>
    <property type="match status" value="1"/>
</dbReference>
<feature type="domain" description="TaqI-like C-terminal specificity" evidence="10">
    <location>
        <begin position="976"/>
        <end position="1049"/>
    </location>
</feature>
<keyword evidence="5" id="KW-0680">Restriction system</keyword>
<dbReference type="InterPro" id="IPR029063">
    <property type="entry name" value="SAM-dependent_MTases_sf"/>
</dbReference>
<dbReference type="GO" id="GO:0009007">
    <property type="term" value="F:site-specific DNA-methyltransferase (adenine-specific) activity"/>
    <property type="evidence" value="ECO:0007669"/>
    <property type="project" value="UniProtKB-EC"/>
</dbReference>
<evidence type="ECO:0000256" key="1">
    <source>
        <dbReference type="ARBA" id="ARBA00011900"/>
    </source>
</evidence>
<dbReference type="Proteomes" id="UP000011687">
    <property type="component" value="Unassembled WGS sequence"/>
</dbReference>
<comment type="caution">
    <text evidence="11">The sequence shown here is derived from an EMBL/GenBank/DDBJ whole genome shotgun (WGS) entry which is preliminary data.</text>
</comment>
<keyword evidence="6" id="KW-0238">DNA-binding</keyword>
<evidence type="ECO:0000256" key="5">
    <source>
        <dbReference type="ARBA" id="ARBA00022747"/>
    </source>
</evidence>
<dbReference type="Gene3D" id="3.40.50.150">
    <property type="entry name" value="Vaccinia Virus protein VP39"/>
    <property type="match status" value="1"/>
</dbReference>
<dbReference type="PRINTS" id="PR00507">
    <property type="entry name" value="N12N6MTFRASE"/>
</dbReference>
<sequence>MSQATLGSPYRNSDLFAGYYLDERVADLDDWECDDDAAQAFEDLQALWEGEGDLLPSYNEDELLGAWIDEVLDILGFDTLQETTLPDSGGYNDRLLFESADARRDAARQKRDGNTEGMYGLSAAVLEAKQWDADFTERFSEQRSYRDASHQIKYYLEHTPERVAWGVLTNGKQWRLYGTKDYATETYYEVNLPELLEEGDLEAFKYFYAFFWPEAFRETAGTSFLDTVWNESETAAQELGEDLQDNVFTALRVLGEGFIHTNDLDIDPDDEDARAELKEQSLVLLYRLMFVLYAESRGLIHPDDPDAQDEYEEHFSLDQLRADIHEDIQSGDSFEDYSGHSTRMWNRLENLFGLVDEGEKSLGIPPYNGGLFDEDQHEFLAENEVSDRHIAEVIYRLGTTEGDDGEFVLADYADLDTRHLGSIYEGLLEHEFRIAPEQYAAVAEDGGQVWKPATDVSVADAVETVDQGELYVVNDDGERKATGAYYTPDYVVSYIVEETVDPLLDDIKSELEADGLEPSETEYFRRFWQQVLDLKILDPAMGSAHFLTSATGYLTEQVMEVVREQEIQGYDEQELRREIAKECIYGVDVNGMAVELGKLSMWLETLAADKPLAFLDHHLKTGNSLVGSDITEVLSDDIEENGGQLTLGQAFARARQQTLEHVMDLMQDLLAIDNDELADIKSMEELYGEIREDPLYQRLFEVANVHTAEQFGLDVPNGVYEDMAGAIEDEREWAEIREADWFSTAQAMAADEDFFHWELEFPEVFFGADGSKLDGAGFDAVIGNPPYVNIMRIPDKQVSYLSDTFDSAFRRFDLYVLFSELAGDLIGNDGSYGYIVPDKILTESYASKWRQSILKEDSLTQILDLRDQNVFDDATNSPVVFILNSAAEARSVTVDEHGPSGTESRCELSLSEFRSLPESQIRIDWHQETPAVLQSIRDGTFPLSRLFYASWGTQPGNADRFVFDEYPTDIEEGVTELIKGTDIDRYAIQYAGRYLWYDPDELHRPAFPELFENDKICLRKVAGKRGLIAALDRDSYYTEDSVINLIRKSALAEADDDILSARGIEVVSENRSSTNTENSKTYDRDTTIYDDDLQLSKEVGLEPVLGIINSTLIHYYYSRAVSGQLNVFPEHVRRLPLEHDQDVYQRLLKHVENVQSLTEQRDALNCSLMDHLGSYSDGPTLADVGLTQPPEDSADSILQQTTEQKPNLRVGEASVVRESVSTVEIQLTARYKPDDEDAYETDQWGYTETEPLPALRITDLTETEGDLIEAFVPVAVDEAGGFAGFRETATKTNSLVDRLRKLTLPAVDDVRDGLVSYMETVERADELELKIERTDELIDEIVYELYGLTDEEIEIVEEAVGE</sequence>
<keyword evidence="2" id="KW-0489">Methyltransferase</keyword>
<organism evidence="11 12">
    <name type="scientific">Haloarcula marismortui ATCC 33799</name>
    <dbReference type="NCBI Taxonomy" id="662475"/>
    <lineage>
        <taxon>Archaea</taxon>
        <taxon>Methanobacteriati</taxon>
        <taxon>Methanobacteriota</taxon>
        <taxon>Stenosarchaea group</taxon>
        <taxon>Halobacteria</taxon>
        <taxon>Halobacteriales</taxon>
        <taxon>Haloarculaceae</taxon>
        <taxon>Haloarcula</taxon>
    </lineage>
</organism>
<dbReference type="PROSITE" id="PS00092">
    <property type="entry name" value="N6_MTASE"/>
    <property type="match status" value="1"/>
</dbReference>
<evidence type="ECO:0000256" key="2">
    <source>
        <dbReference type="ARBA" id="ARBA00022603"/>
    </source>
</evidence>
<keyword evidence="12" id="KW-1185">Reference proteome</keyword>
<proteinExistence type="predicted"/>
<dbReference type="EC" id="2.1.1.72" evidence="1"/>
<feature type="domain" description="Type II methyltransferase M.TaqI-like" evidence="9">
    <location>
        <begin position="582"/>
        <end position="871"/>
    </location>
</feature>
<protein>
    <recommendedName>
        <fullName evidence="1">site-specific DNA-methyltransferase (adenine-specific)</fullName>
        <ecNumber evidence="1">2.1.1.72</ecNumber>
    </recommendedName>
</protein>
<reference evidence="11 12" key="1">
    <citation type="journal article" date="2014" name="PLoS Genet.">
        <title>Phylogenetically driven sequencing of extremely halophilic archaea reveals strategies for static and dynamic osmo-response.</title>
        <authorList>
            <person name="Becker E.A."/>
            <person name="Seitzer P.M."/>
            <person name="Tritt A."/>
            <person name="Larsen D."/>
            <person name="Krusor M."/>
            <person name="Yao A.I."/>
            <person name="Wu D."/>
            <person name="Madern D."/>
            <person name="Eisen J.A."/>
            <person name="Darling A.E."/>
            <person name="Facciotti M.T."/>
        </authorList>
    </citation>
    <scope>NUCLEOTIDE SEQUENCE [LARGE SCALE GENOMIC DNA]</scope>
    <source>
        <strain evidence="11 12">ATCC 33799</strain>
    </source>
</reference>
<dbReference type="Pfam" id="PF07669">
    <property type="entry name" value="Eco57I"/>
    <property type="match status" value="1"/>
</dbReference>
<dbReference type="InterPro" id="IPR050953">
    <property type="entry name" value="N4_N6_ade-DNA_methylase"/>
</dbReference>
<gene>
    <name evidence="11" type="ORF">C435_14822</name>
</gene>
<keyword evidence="3" id="KW-0808">Transferase</keyword>
<dbReference type="PANTHER" id="PTHR33841:SF1">
    <property type="entry name" value="DNA METHYLTRANSFERASE A"/>
    <property type="match status" value="1"/>
</dbReference>
<dbReference type="SUPFAM" id="SSF53335">
    <property type="entry name" value="S-adenosyl-L-methionine-dependent methyltransferases"/>
    <property type="match status" value="1"/>
</dbReference>
<evidence type="ECO:0000256" key="3">
    <source>
        <dbReference type="ARBA" id="ARBA00022679"/>
    </source>
</evidence>
<accession>M0K2B5</accession>
<comment type="catalytic activity">
    <reaction evidence="7">
        <text>a 2'-deoxyadenosine in DNA + S-adenosyl-L-methionine = an N(6)-methyl-2'-deoxyadenosine in DNA + S-adenosyl-L-homocysteine + H(+)</text>
        <dbReference type="Rhea" id="RHEA:15197"/>
        <dbReference type="Rhea" id="RHEA-COMP:12418"/>
        <dbReference type="Rhea" id="RHEA-COMP:12419"/>
        <dbReference type="ChEBI" id="CHEBI:15378"/>
        <dbReference type="ChEBI" id="CHEBI:57856"/>
        <dbReference type="ChEBI" id="CHEBI:59789"/>
        <dbReference type="ChEBI" id="CHEBI:90615"/>
        <dbReference type="ChEBI" id="CHEBI:90616"/>
        <dbReference type="EC" id="2.1.1.72"/>
    </reaction>
</comment>
<evidence type="ECO:0000313" key="12">
    <source>
        <dbReference type="Proteomes" id="UP000011687"/>
    </source>
</evidence>
<evidence type="ECO:0000259" key="9">
    <source>
        <dbReference type="Pfam" id="PF07669"/>
    </source>
</evidence>
<dbReference type="InterPro" id="IPR011639">
    <property type="entry name" value="MethylTrfase_TaqI-like_dom"/>
</dbReference>
<dbReference type="RefSeq" id="WP_007189717.1">
    <property type="nucleotide sequence ID" value="NZ_AOLS01000070.1"/>
</dbReference>
<dbReference type="GO" id="GO:0009307">
    <property type="term" value="P:DNA restriction-modification system"/>
    <property type="evidence" value="ECO:0007669"/>
    <property type="project" value="UniProtKB-KW"/>
</dbReference>
<dbReference type="GO" id="GO:0003677">
    <property type="term" value="F:DNA binding"/>
    <property type="evidence" value="ECO:0007669"/>
    <property type="project" value="UniProtKB-KW"/>
</dbReference>
<keyword evidence="4" id="KW-0949">S-adenosyl-L-methionine</keyword>